<feature type="signal peptide" evidence="2">
    <location>
        <begin position="1"/>
        <end position="21"/>
    </location>
</feature>
<feature type="compositionally biased region" description="Basic and acidic residues" evidence="1">
    <location>
        <begin position="144"/>
        <end position="159"/>
    </location>
</feature>
<gene>
    <name evidence="3" type="ORF">PGTUg99_028960</name>
</gene>
<feature type="compositionally biased region" description="Polar residues" evidence="1">
    <location>
        <begin position="107"/>
        <end position="116"/>
    </location>
</feature>
<evidence type="ECO:0000256" key="2">
    <source>
        <dbReference type="SAM" id="SignalP"/>
    </source>
</evidence>
<organism evidence="3 4">
    <name type="scientific">Puccinia graminis f. sp. tritici</name>
    <dbReference type="NCBI Taxonomy" id="56615"/>
    <lineage>
        <taxon>Eukaryota</taxon>
        <taxon>Fungi</taxon>
        <taxon>Dikarya</taxon>
        <taxon>Basidiomycota</taxon>
        <taxon>Pucciniomycotina</taxon>
        <taxon>Pucciniomycetes</taxon>
        <taxon>Pucciniales</taxon>
        <taxon>Pucciniaceae</taxon>
        <taxon>Puccinia</taxon>
    </lineage>
</organism>
<feature type="chain" id="PRO_5023085713" description="Secreted protein" evidence="2">
    <location>
        <begin position="22"/>
        <end position="175"/>
    </location>
</feature>
<feature type="compositionally biased region" description="Low complexity" evidence="1">
    <location>
        <begin position="165"/>
        <end position="175"/>
    </location>
</feature>
<sequence>MLLKALLYIVFLQALPTFGLPAQNVIQQAPIGKPVHHVQFHHRLMKRMEEVNATGKASATVASTESPELELHTEKVPHKGLVVLDHSLPRSKDNNGDIAAVHYSKPGETTSTENLSNNRYPEKIVAFVAEYLQKFCSGKGSSKSSREAKDGQSQKKSAWDDWDSDASGMDDSYGE</sequence>
<protein>
    <recommendedName>
        <fullName evidence="5">Secreted protein</fullName>
    </recommendedName>
</protein>
<comment type="caution">
    <text evidence="3">The sequence shown here is derived from an EMBL/GenBank/DDBJ whole genome shotgun (WGS) entry which is preliminary data.</text>
</comment>
<proteinExistence type="predicted"/>
<accession>A0A5B0MD54</accession>
<name>A0A5B0MD54_PUCGR</name>
<keyword evidence="2" id="KW-0732">Signal</keyword>
<evidence type="ECO:0000313" key="4">
    <source>
        <dbReference type="Proteomes" id="UP000325313"/>
    </source>
</evidence>
<feature type="region of interest" description="Disordered" evidence="1">
    <location>
        <begin position="93"/>
        <end position="116"/>
    </location>
</feature>
<dbReference type="Proteomes" id="UP000325313">
    <property type="component" value="Unassembled WGS sequence"/>
</dbReference>
<dbReference type="AlphaFoldDB" id="A0A5B0MD54"/>
<evidence type="ECO:0000256" key="1">
    <source>
        <dbReference type="SAM" id="MobiDB-lite"/>
    </source>
</evidence>
<reference evidence="3 4" key="1">
    <citation type="submission" date="2019-05" db="EMBL/GenBank/DDBJ databases">
        <title>Emergence of the Ug99 lineage of the wheat stem rust pathogen through somatic hybridization.</title>
        <authorList>
            <person name="Li F."/>
            <person name="Upadhyaya N.M."/>
            <person name="Sperschneider J."/>
            <person name="Matny O."/>
            <person name="Nguyen-Phuc H."/>
            <person name="Mago R."/>
            <person name="Raley C."/>
            <person name="Miller M.E."/>
            <person name="Silverstein K.A.T."/>
            <person name="Henningsen E."/>
            <person name="Hirsch C.D."/>
            <person name="Visser B."/>
            <person name="Pretorius Z.A."/>
            <person name="Steffenson B.J."/>
            <person name="Schwessinger B."/>
            <person name="Dodds P.N."/>
            <person name="Figueroa M."/>
        </authorList>
    </citation>
    <scope>NUCLEOTIDE SEQUENCE [LARGE SCALE GENOMIC DNA]</scope>
    <source>
        <strain evidence="3 4">Ug99</strain>
    </source>
</reference>
<evidence type="ECO:0000313" key="3">
    <source>
        <dbReference type="EMBL" id="KAA1073988.1"/>
    </source>
</evidence>
<feature type="region of interest" description="Disordered" evidence="1">
    <location>
        <begin position="137"/>
        <end position="175"/>
    </location>
</feature>
<dbReference type="EMBL" id="VDEP01000474">
    <property type="protein sequence ID" value="KAA1073988.1"/>
    <property type="molecule type" value="Genomic_DNA"/>
</dbReference>
<evidence type="ECO:0008006" key="5">
    <source>
        <dbReference type="Google" id="ProtNLM"/>
    </source>
</evidence>